<dbReference type="AlphaFoldDB" id="A0AA39TFD4"/>
<protein>
    <submittedName>
        <fullName evidence="2">Uncharacterized protein</fullName>
    </submittedName>
</protein>
<feature type="region of interest" description="Disordered" evidence="1">
    <location>
        <begin position="71"/>
        <end position="90"/>
    </location>
</feature>
<name>A0AA39TFD4_ACESA</name>
<evidence type="ECO:0000313" key="3">
    <source>
        <dbReference type="Proteomes" id="UP001168877"/>
    </source>
</evidence>
<gene>
    <name evidence="2" type="ORF">LWI29_037121</name>
</gene>
<reference evidence="2" key="2">
    <citation type="submission" date="2023-06" db="EMBL/GenBank/DDBJ databases">
        <authorList>
            <person name="Swenson N.G."/>
            <person name="Wegrzyn J.L."/>
            <person name="Mcevoy S.L."/>
        </authorList>
    </citation>
    <scope>NUCLEOTIDE SEQUENCE</scope>
    <source>
        <strain evidence="2">NS2018</strain>
        <tissue evidence="2">Leaf</tissue>
    </source>
</reference>
<comment type="caution">
    <text evidence="2">The sequence shown here is derived from an EMBL/GenBank/DDBJ whole genome shotgun (WGS) entry which is preliminary data.</text>
</comment>
<accession>A0AA39TFD4</accession>
<evidence type="ECO:0000256" key="1">
    <source>
        <dbReference type="SAM" id="MobiDB-lite"/>
    </source>
</evidence>
<sequence>MSEGDNDGVDDQEQLIRQEFSRSAVIRFSFSRAAAIVRSRSISSCRSQIQFSSTAVIRFTSSRAAAVVRSSSISSCRRRSSSLTPPSSDTPPLFVPSLDLVQSLRVLGVAHI</sequence>
<organism evidence="2 3">
    <name type="scientific">Acer saccharum</name>
    <name type="common">Sugar maple</name>
    <dbReference type="NCBI Taxonomy" id="4024"/>
    <lineage>
        <taxon>Eukaryota</taxon>
        <taxon>Viridiplantae</taxon>
        <taxon>Streptophyta</taxon>
        <taxon>Embryophyta</taxon>
        <taxon>Tracheophyta</taxon>
        <taxon>Spermatophyta</taxon>
        <taxon>Magnoliopsida</taxon>
        <taxon>eudicotyledons</taxon>
        <taxon>Gunneridae</taxon>
        <taxon>Pentapetalae</taxon>
        <taxon>rosids</taxon>
        <taxon>malvids</taxon>
        <taxon>Sapindales</taxon>
        <taxon>Sapindaceae</taxon>
        <taxon>Hippocastanoideae</taxon>
        <taxon>Acereae</taxon>
        <taxon>Acer</taxon>
    </lineage>
</organism>
<keyword evidence="3" id="KW-1185">Reference proteome</keyword>
<evidence type="ECO:0000313" key="2">
    <source>
        <dbReference type="EMBL" id="KAK0608857.1"/>
    </source>
</evidence>
<reference evidence="2" key="1">
    <citation type="journal article" date="2022" name="Plant J.">
        <title>Strategies of tolerance reflected in two North American maple genomes.</title>
        <authorList>
            <person name="McEvoy S.L."/>
            <person name="Sezen U.U."/>
            <person name="Trouern-Trend A."/>
            <person name="McMahon S.M."/>
            <person name="Schaberg P.G."/>
            <person name="Yang J."/>
            <person name="Wegrzyn J.L."/>
            <person name="Swenson N.G."/>
        </authorList>
    </citation>
    <scope>NUCLEOTIDE SEQUENCE</scope>
    <source>
        <strain evidence="2">NS2018</strain>
    </source>
</reference>
<proteinExistence type="predicted"/>
<dbReference type="EMBL" id="JAUESC010000001">
    <property type="protein sequence ID" value="KAK0608857.1"/>
    <property type="molecule type" value="Genomic_DNA"/>
</dbReference>
<dbReference type="Proteomes" id="UP001168877">
    <property type="component" value="Unassembled WGS sequence"/>
</dbReference>